<sequence>MKRMAVFCGSGKGTDPVYAEGAKALGEELVRREIGLVYGGAGIGLMGVLADTVLAGGGEVIGVMPDDLVQREAAHTGLTELRKANSMHERKAEISALADGFIALPGGPGTLEEFMEVFTWAQLGYHVKPFGLLNIAGYYDPLLAMFDQMNKEAFLQDAHRELVLQDASADRLVQELAERS</sequence>
<organism evidence="3 4">
    <name type="scientific">Salisediminibacterium halotolerans</name>
    <dbReference type="NCBI Taxonomy" id="517425"/>
    <lineage>
        <taxon>Bacteria</taxon>
        <taxon>Bacillati</taxon>
        <taxon>Bacillota</taxon>
        <taxon>Bacilli</taxon>
        <taxon>Bacillales</taxon>
        <taxon>Bacillaceae</taxon>
        <taxon>Salisediminibacterium</taxon>
    </lineage>
</organism>
<evidence type="ECO:0000256" key="1">
    <source>
        <dbReference type="ARBA" id="ARBA00006763"/>
    </source>
</evidence>
<dbReference type="STRING" id="1464123.SAMN05444126_10942"/>
<accession>A0A1H9T927</accession>
<keyword evidence="4" id="KW-1185">Reference proteome</keyword>
<keyword evidence="2" id="KW-0203">Cytokinin biosynthesis</keyword>
<dbReference type="EC" id="3.2.2.n1" evidence="2"/>
<dbReference type="InterPro" id="IPR031100">
    <property type="entry name" value="LOG_fam"/>
</dbReference>
<dbReference type="OrthoDB" id="9801098at2"/>
<dbReference type="Gene3D" id="3.40.50.450">
    <property type="match status" value="1"/>
</dbReference>
<dbReference type="PANTHER" id="PTHR31223:SF70">
    <property type="entry name" value="LOG FAMILY PROTEIN YJL055W"/>
    <property type="match status" value="1"/>
</dbReference>
<comment type="similarity">
    <text evidence="1 2">Belongs to the LOG family.</text>
</comment>
<dbReference type="NCBIfam" id="TIGR00730">
    <property type="entry name" value="Rossman fold protein, TIGR00730 family"/>
    <property type="match status" value="1"/>
</dbReference>
<dbReference type="EMBL" id="FOGV01000009">
    <property type="protein sequence ID" value="SER93628.1"/>
    <property type="molecule type" value="Genomic_DNA"/>
</dbReference>
<proteinExistence type="inferred from homology"/>
<gene>
    <name evidence="3" type="ORF">SAMN05444126_10942</name>
</gene>
<dbReference type="PANTHER" id="PTHR31223">
    <property type="entry name" value="LOG FAMILY PROTEIN YJL055W"/>
    <property type="match status" value="1"/>
</dbReference>
<dbReference type="Proteomes" id="UP000199318">
    <property type="component" value="Unassembled WGS sequence"/>
</dbReference>
<comment type="caution">
    <text evidence="3">The sequence shown here is derived from an EMBL/GenBank/DDBJ whole genome shotgun (WGS) entry which is preliminary data.</text>
</comment>
<evidence type="ECO:0000256" key="2">
    <source>
        <dbReference type="RuleBase" id="RU363015"/>
    </source>
</evidence>
<dbReference type="RefSeq" id="WP_093072653.1">
    <property type="nucleotide sequence ID" value="NZ_FOGV01000009.1"/>
</dbReference>
<dbReference type="SUPFAM" id="SSF102405">
    <property type="entry name" value="MCP/YpsA-like"/>
    <property type="match status" value="1"/>
</dbReference>
<dbReference type="GO" id="GO:0009691">
    <property type="term" value="P:cytokinin biosynthetic process"/>
    <property type="evidence" value="ECO:0007669"/>
    <property type="project" value="UniProtKB-UniRule"/>
</dbReference>
<dbReference type="Pfam" id="PF03641">
    <property type="entry name" value="Lysine_decarbox"/>
    <property type="match status" value="1"/>
</dbReference>
<dbReference type="GO" id="GO:0016799">
    <property type="term" value="F:hydrolase activity, hydrolyzing N-glycosyl compounds"/>
    <property type="evidence" value="ECO:0007669"/>
    <property type="project" value="TreeGrafter"/>
</dbReference>
<evidence type="ECO:0000313" key="4">
    <source>
        <dbReference type="Proteomes" id="UP000199318"/>
    </source>
</evidence>
<evidence type="ECO:0000313" key="3">
    <source>
        <dbReference type="EMBL" id="SER93628.1"/>
    </source>
</evidence>
<keyword evidence="2" id="KW-0378">Hydrolase</keyword>
<dbReference type="AlphaFoldDB" id="A0A1H9T927"/>
<protein>
    <recommendedName>
        <fullName evidence="2">Cytokinin riboside 5'-monophosphate phosphoribohydrolase</fullName>
        <ecNumber evidence="2">3.2.2.n1</ecNumber>
    </recommendedName>
</protein>
<dbReference type="InterPro" id="IPR005269">
    <property type="entry name" value="LOG"/>
</dbReference>
<dbReference type="GO" id="GO:0005829">
    <property type="term" value="C:cytosol"/>
    <property type="evidence" value="ECO:0007669"/>
    <property type="project" value="TreeGrafter"/>
</dbReference>
<name>A0A1H9T927_9BACI</name>
<reference evidence="4" key="1">
    <citation type="submission" date="2016-10" db="EMBL/GenBank/DDBJ databases">
        <authorList>
            <person name="de Groot N.N."/>
        </authorList>
    </citation>
    <scope>NUCLEOTIDE SEQUENCE [LARGE SCALE GENOMIC DNA]</scope>
    <source>
        <strain evidence="4">10nlg</strain>
    </source>
</reference>